<dbReference type="PROSITE" id="PS50005">
    <property type="entry name" value="TPR"/>
    <property type="match status" value="2"/>
</dbReference>
<dbReference type="Pfam" id="PF13414">
    <property type="entry name" value="TPR_11"/>
    <property type="match status" value="1"/>
</dbReference>
<feature type="repeat" description="TPR" evidence="3">
    <location>
        <begin position="9"/>
        <end position="42"/>
    </location>
</feature>
<organism evidence="5">
    <name type="scientific">Chloropicon laureae</name>
    <dbReference type="NCBI Taxonomy" id="464258"/>
    <lineage>
        <taxon>Eukaryota</taxon>
        <taxon>Viridiplantae</taxon>
        <taxon>Chlorophyta</taxon>
        <taxon>Chloropicophyceae</taxon>
        <taxon>Chloropicales</taxon>
        <taxon>Chloropicaceae</taxon>
        <taxon>Chloropicon</taxon>
    </lineage>
</organism>
<dbReference type="SUPFAM" id="SSF48452">
    <property type="entry name" value="TPR-like"/>
    <property type="match status" value="1"/>
</dbReference>
<dbReference type="GO" id="GO:0051879">
    <property type="term" value="F:Hsp90 protein binding"/>
    <property type="evidence" value="ECO:0007669"/>
    <property type="project" value="TreeGrafter"/>
</dbReference>
<feature type="repeat" description="TPR" evidence="3">
    <location>
        <begin position="77"/>
        <end position="110"/>
    </location>
</feature>
<dbReference type="SMART" id="SM00028">
    <property type="entry name" value="TPR"/>
    <property type="match status" value="3"/>
</dbReference>
<evidence type="ECO:0000256" key="3">
    <source>
        <dbReference type="PROSITE-ProRule" id="PRU00339"/>
    </source>
</evidence>
<dbReference type="Gene3D" id="1.25.40.10">
    <property type="entry name" value="Tetratricopeptide repeat domain"/>
    <property type="match status" value="1"/>
</dbReference>
<name>A0A7S2Z7J5_9CHLO</name>
<dbReference type="AlphaFoldDB" id="A0A7S2Z7J5"/>
<evidence type="ECO:0000256" key="2">
    <source>
        <dbReference type="ARBA" id="ARBA00022803"/>
    </source>
</evidence>
<dbReference type="EMBL" id="HBHU01013329">
    <property type="protein sequence ID" value="CAE0027736.1"/>
    <property type="molecule type" value="Transcribed_RNA"/>
</dbReference>
<dbReference type="InterPro" id="IPR011990">
    <property type="entry name" value="TPR-like_helical_dom_sf"/>
</dbReference>
<dbReference type="PANTHER" id="PTHR22904">
    <property type="entry name" value="TPR REPEAT CONTAINING PROTEIN"/>
    <property type="match status" value="1"/>
</dbReference>
<dbReference type="InterPro" id="IPR019734">
    <property type="entry name" value="TPR_rpt"/>
</dbReference>
<keyword evidence="2 3" id="KW-0802">TPR repeat</keyword>
<protein>
    <submittedName>
        <fullName evidence="5">Uncharacterized protein</fullName>
    </submittedName>
</protein>
<feature type="coiled-coil region" evidence="4">
    <location>
        <begin position="117"/>
        <end position="146"/>
    </location>
</feature>
<dbReference type="Pfam" id="PF07719">
    <property type="entry name" value="TPR_2"/>
    <property type="match status" value="1"/>
</dbReference>
<evidence type="ECO:0000313" key="5">
    <source>
        <dbReference type="EMBL" id="CAE0027736.1"/>
    </source>
</evidence>
<sequence>MADKENVSVDELKAEGNAFYKQGKYLKAAASYSKAIKKDKDNGVLYSNRSAALLQLNKVSKAIADAEECIRLKPDWEKGYFRKGNAYETLKKTGEALEAYKLAAEKNPESRDCTNKVKLLTKLVAKQNQRAENEQKKAQAAAATKA</sequence>
<reference evidence="5" key="1">
    <citation type="submission" date="2021-01" db="EMBL/GenBank/DDBJ databases">
        <authorList>
            <person name="Corre E."/>
            <person name="Pelletier E."/>
            <person name="Niang G."/>
            <person name="Scheremetjew M."/>
            <person name="Finn R."/>
            <person name="Kale V."/>
            <person name="Holt S."/>
            <person name="Cochrane G."/>
            <person name="Meng A."/>
            <person name="Brown T."/>
            <person name="Cohen L."/>
        </authorList>
    </citation>
    <scope>NUCLEOTIDE SEQUENCE</scope>
    <source>
        <strain evidence="5">RCC856</strain>
    </source>
</reference>
<dbReference type="PANTHER" id="PTHR22904:SF523">
    <property type="entry name" value="STRESS-INDUCED-PHOSPHOPROTEIN 1"/>
    <property type="match status" value="1"/>
</dbReference>
<gene>
    <name evidence="5" type="ORF">CLAU1311_LOCUS8691</name>
</gene>
<keyword evidence="4" id="KW-0175">Coiled coil</keyword>
<accession>A0A7S2Z7J5</accession>
<proteinExistence type="predicted"/>
<evidence type="ECO:0000256" key="4">
    <source>
        <dbReference type="SAM" id="Coils"/>
    </source>
</evidence>
<keyword evidence="1" id="KW-0677">Repeat</keyword>
<evidence type="ECO:0000256" key="1">
    <source>
        <dbReference type="ARBA" id="ARBA00022737"/>
    </source>
</evidence>
<dbReference type="InterPro" id="IPR013105">
    <property type="entry name" value="TPR_2"/>
</dbReference>